<keyword evidence="3" id="KW-1185">Reference proteome</keyword>
<dbReference type="EMBL" id="JAEQNE010000011">
    <property type="protein sequence ID" value="MBL0395067.1"/>
    <property type="molecule type" value="Genomic_DNA"/>
</dbReference>
<evidence type="ECO:0000256" key="1">
    <source>
        <dbReference type="SAM" id="Phobius"/>
    </source>
</evidence>
<keyword evidence="1" id="KW-0472">Membrane</keyword>
<name>A0A936Z6T8_9BURK</name>
<evidence type="ECO:0000313" key="3">
    <source>
        <dbReference type="Proteomes" id="UP000599109"/>
    </source>
</evidence>
<proteinExistence type="predicted"/>
<comment type="caution">
    <text evidence="2">The sequence shown here is derived from an EMBL/GenBank/DDBJ whole genome shotgun (WGS) entry which is preliminary data.</text>
</comment>
<reference evidence="2 3" key="1">
    <citation type="journal article" date="2017" name="Int. J. Syst. Evol. Microbiol.">
        <title>Ramlibacter monticola sp. nov., isolated from forest soil.</title>
        <authorList>
            <person name="Chaudhary D.K."/>
            <person name="Kim J."/>
        </authorList>
    </citation>
    <scope>NUCLEOTIDE SEQUENCE [LARGE SCALE GENOMIC DNA]</scope>
    <source>
        <strain evidence="2 3">KACC 19175</strain>
    </source>
</reference>
<keyword evidence="1" id="KW-0812">Transmembrane</keyword>
<keyword evidence="1" id="KW-1133">Transmembrane helix</keyword>
<dbReference type="Proteomes" id="UP000599109">
    <property type="component" value="Unassembled WGS sequence"/>
</dbReference>
<organism evidence="2 3">
    <name type="scientific">Ramlibacter monticola</name>
    <dbReference type="NCBI Taxonomy" id="1926872"/>
    <lineage>
        <taxon>Bacteria</taxon>
        <taxon>Pseudomonadati</taxon>
        <taxon>Pseudomonadota</taxon>
        <taxon>Betaproteobacteria</taxon>
        <taxon>Burkholderiales</taxon>
        <taxon>Comamonadaceae</taxon>
        <taxon>Ramlibacter</taxon>
    </lineage>
</organism>
<evidence type="ECO:0000313" key="2">
    <source>
        <dbReference type="EMBL" id="MBL0395067.1"/>
    </source>
</evidence>
<accession>A0A936Z6T8</accession>
<dbReference type="AlphaFoldDB" id="A0A936Z6T8"/>
<feature type="transmembrane region" description="Helical" evidence="1">
    <location>
        <begin position="12"/>
        <end position="35"/>
    </location>
</feature>
<protein>
    <submittedName>
        <fullName evidence="2">Signal peptide prediction</fullName>
    </submittedName>
</protein>
<sequence length="146" mass="16449">MHAMVALPRLLGYLWALPYTLLGVVLGGIGVLFGARWRVRHGVLEFYGGHAGAAVARLPPLLGFSAMTLGHVILAVDGSALAQLRPHEHVHVRQYERWGPLFVPAYLLSSLVQLLRGRNPYRENHFERQAYAVPRLRYPDRPPREQ</sequence>
<gene>
    <name evidence="2" type="ORF">JJ685_28295</name>
</gene>